<dbReference type="InterPro" id="IPR029060">
    <property type="entry name" value="PIN-like_dom_sf"/>
</dbReference>
<dbReference type="PANTHER" id="PTHR33653:SF1">
    <property type="entry name" value="RIBONUCLEASE VAPC2"/>
    <property type="match status" value="1"/>
</dbReference>
<dbReference type="InterPro" id="IPR002716">
    <property type="entry name" value="PIN_dom"/>
</dbReference>
<dbReference type="Gene3D" id="3.40.50.1010">
    <property type="entry name" value="5'-nuclease"/>
    <property type="match status" value="1"/>
</dbReference>
<dbReference type="GO" id="GO:0046872">
    <property type="term" value="F:metal ion binding"/>
    <property type="evidence" value="ECO:0007669"/>
    <property type="project" value="UniProtKB-KW"/>
</dbReference>
<dbReference type="Pfam" id="PF01850">
    <property type="entry name" value="PIN"/>
    <property type="match status" value="1"/>
</dbReference>
<name>A0A562TCE0_CHIJA</name>
<proteinExistence type="inferred from homology"/>
<evidence type="ECO:0000313" key="9">
    <source>
        <dbReference type="EMBL" id="TWI90948.1"/>
    </source>
</evidence>
<dbReference type="EMBL" id="VLLG01000002">
    <property type="protein sequence ID" value="TWI90948.1"/>
    <property type="molecule type" value="Genomic_DNA"/>
</dbReference>
<organism evidence="9 10">
    <name type="scientific">Chitinophaga japonensis</name>
    <name type="common">Flexibacter japonensis</name>
    <dbReference type="NCBI Taxonomy" id="104662"/>
    <lineage>
        <taxon>Bacteria</taxon>
        <taxon>Pseudomonadati</taxon>
        <taxon>Bacteroidota</taxon>
        <taxon>Chitinophagia</taxon>
        <taxon>Chitinophagales</taxon>
        <taxon>Chitinophagaceae</taxon>
        <taxon>Chitinophaga</taxon>
    </lineage>
</organism>
<evidence type="ECO:0000256" key="3">
    <source>
        <dbReference type="ARBA" id="ARBA00022722"/>
    </source>
</evidence>
<comment type="caution">
    <text evidence="9">The sequence shown here is derived from an EMBL/GenBank/DDBJ whole genome shotgun (WGS) entry which is preliminary data.</text>
</comment>
<evidence type="ECO:0000256" key="7">
    <source>
        <dbReference type="ARBA" id="ARBA00038093"/>
    </source>
</evidence>
<evidence type="ECO:0000256" key="6">
    <source>
        <dbReference type="ARBA" id="ARBA00022842"/>
    </source>
</evidence>
<dbReference type="RefSeq" id="WP_145710126.1">
    <property type="nucleotide sequence ID" value="NZ_BAAAFY010000001.1"/>
</dbReference>
<keyword evidence="6" id="KW-0460">Magnesium</keyword>
<dbReference type="Proteomes" id="UP000316778">
    <property type="component" value="Unassembled WGS sequence"/>
</dbReference>
<keyword evidence="4" id="KW-0479">Metal-binding</keyword>
<dbReference type="OrthoDB" id="676982at2"/>
<keyword evidence="3" id="KW-0540">Nuclease</keyword>
<evidence type="ECO:0000256" key="2">
    <source>
        <dbReference type="ARBA" id="ARBA00022649"/>
    </source>
</evidence>
<dbReference type="AlphaFoldDB" id="A0A562TCE0"/>
<dbReference type="CDD" id="cd18738">
    <property type="entry name" value="PIN_VapC4-5_FitB-like"/>
    <property type="match status" value="1"/>
</dbReference>
<evidence type="ECO:0000256" key="5">
    <source>
        <dbReference type="ARBA" id="ARBA00022801"/>
    </source>
</evidence>
<comment type="similarity">
    <text evidence="7">Belongs to the PINc/VapC protein family.</text>
</comment>
<gene>
    <name evidence="9" type="ORF">LX66_0309</name>
</gene>
<feature type="domain" description="PIN" evidence="8">
    <location>
        <begin position="5"/>
        <end position="115"/>
    </location>
</feature>
<evidence type="ECO:0000256" key="4">
    <source>
        <dbReference type="ARBA" id="ARBA00022723"/>
    </source>
</evidence>
<protein>
    <recommendedName>
        <fullName evidence="8">PIN domain-containing protein</fullName>
    </recommendedName>
</protein>
<sequence>MEQGYLIDTNTVIDFLDNKLPEKAAVLVENLVPQISVITRMELLAWPQANEQQLQVLQAFITVCNVLTLDEAVIVKAIELRKTYRIKLPDAIIAATAVVWNLTLISRNIADFKNIQGLQIVNPHELA</sequence>
<dbReference type="SUPFAM" id="SSF88723">
    <property type="entry name" value="PIN domain-like"/>
    <property type="match status" value="1"/>
</dbReference>
<keyword evidence="5" id="KW-0378">Hydrolase</keyword>
<evidence type="ECO:0000256" key="1">
    <source>
        <dbReference type="ARBA" id="ARBA00001946"/>
    </source>
</evidence>
<keyword evidence="2" id="KW-1277">Toxin-antitoxin system</keyword>
<dbReference type="GO" id="GO:0004518">
    <property type="term" value="F:nuclease activity"/>
    <property type="evidence" value="ECO:0007669"/>
    <property type="project" value="UniProtKB-KW"/>
</dbReference>
<keyword evidence="10" id="KW-1185">Reference proteome</keyword>
<comment type="cofactor">
    <cofactor evidence="1">
        <name>Mg(2+)</name>
        <dbReference type="ChEBI" id="CHEBI:18420"/>
    </cofactor>
</comment>
<dbReference type="GO" id="GO:0016787">
    <property type="term" value="F:hydrolase activity"/>
    <property type="evidence" value="ECO:0007669"/>
    <property type="project" value="UniProtKB-KW"/>
</dbReference>
<reference evidence="9 10" key="1">
    <citation type="journal article" date="2013" name="Stand. Genomic Sci.">
        <title>Genomic Encyclopedia of Type Strains, Phase I: The one thousand microbial genomes (KMG-I) project.</title>
        <authorList>
            <person name="Kyrpides N.C."/>
            <person name="Woyke T."/>
            <person name="Eisen J.A."/>
            <person name="Garrity G."/>
            <person name="Lilburn T.G."/>
            <person name="Beck B.J."/>
            <person name="Whitman W.B."/>
            <person name="Hugenholtz P."/>
            <person name="Klenk H.P."/>
        </authorList>
    </citation>
    <scope>NUCLEOTIDE SEQUENCE [LARGE SCALE GENOMIC DNA]</scope>
    <source>
        <strain evidence="9 10">DSM 13484</strain>
    </source>
</reference>
<accession>A0A562TCE0</accession>
<evidence type="ECO:0000259" key="8">
    <source>
        <dbReference type="Pfam" id="PF01850"/>
    </source>
</evidence>
<evidence type="ECO:0000313" key="10">
    <source>
        <dbReference type="Proteomes" id="UP000316778"/>
    </source>
</evidence>
<dbReference type="PANTHER" id="PTHR33653">
    <property type="entry name" value="RIBONUCLEASE VAPC2"/>
    <property type="match status" value="1"/>
</dbReference>
<dbReference type="InterPro" id="IPR050556">
    <property type="entry name" value="Type_II_TA_system_RNase"/>
</dbReference>